<dbReference type="PROSITE" id="PS51163">
    <property type="entry name" value="YRDC"/>
    <property type="match status" value="1"/>
</dbReference>
<evidence type="ECO:0000256" key="6">
    <source>
        <dbReference type="ARBA" id="ARBA00022833"/>
    </source>
</evidence>
<evidence type="ECO:0000256" key="4">
    <source>
        <dbReference type="ARBA" id="ARBA00022723"/>
    </source>
</evidence>
<dbReference type="AlphaFoldDB" id="A0A644VVK4"/>
<dbReference type="InterPro" id="IPR017945">
    <property type="entry name" value="DHBP_synth_RibB-like_a/b_dom"/>
</dbReference>
<gene>
    <name evidence="12" type="primary">hypF_10</name>
    <name evidence="12" type="ORF">SDC9_41645</name>
</gene>
<dbReference type="PROSITE" id="PS51160">
    <property type="entry name" value="ACYLPHOSPHATASE_3"/>
    <property type="match status" value="1"/>
</dbReference>
<evidence type="ECO:0000256" key="5">
    <source>
        <dbReference type="ARBA" id="ARBA00022771"/>
    </source>
</evidence>
<evidence type="ECO:0000259" key="10">
    <source>
        <dbReference type="PROSITE" id="PS51160"/>
    </source>
</evidence>
<dbReference type="PANTHER" id="PTHR42959">
    <property type="entry name" value="CARBAMOYLTRANSFERASE"/>
    <property type="match status" value="1"/>
</dbReference>
<feature type="domain" description="Acylphosphatase-like" evidence="10">
    <location>
        <begin position="23"/>
        <end position="116"/>
    </location>
</feature>
<dbReference type="InterPro" id="IPR004421">
    <property type="entry name" value="Carbamoyltransferase_HypF"/>
</dbReference>
<accession>A0A644VVK4</accession>
<dbReference type="Gene3D" id="3.30.110.120">
    <property type="match status" value="1"/>
</dbReference>
<dbReference type="Pfam" id="PF22521">
    <property type="entry name" value="HypF_C_2"/>
    <property type="match status" value="1"/>
</dbReference>
<sequence length="777" mass="89114">MENTFLLNKTSKCYYLKYYKTFQYEIRIEGIVQGVGFRPFVYKNATIYNISGYVNNVGGAVEIYCQGTRDNLKKFILSILNNPPPIAKIEKFQCKFIKEESSHRKNLYEDIFQIKESVNEKKLLKFISPDVAICKECLEDIQKSETNRYKYVFTNCTNCGPRYSIIKGLPYDRNYTTMEKFIMCKECNAEYNNPLSRRFHTEPNCCKKCGPSISLVDNEGKIIECKNVIDEAKELLKAGKILAVKGIGGFHLVCDAKNEAVIKLIRNKKQRPHKPLAIMAKDINAVKEVCQLSAKEEEILKSNKRPIVILKKKPSFLLSKAISPKQNSLGVMMPYTGLHHLLLDEELRFLVMTSGNISNMLMEYENNEALNNLNRVADYFLMHDRDIYIEEDDSVVKVINNDEKVIRIGRGYAPYISKGNEKYEIIAVGGEQKNTVCVSKNGYSYLSQYLGNLEDFNCYNNFKYVINHFINLLDVKKYILVHDMHPSYISTNYVKSQKINKIEVQHHHAHMVSCMAENSIYENTIGVIFDGTGFGLDGAVWGGEFFVGNRKSFRRVGQLQYVNIQGGYKAIKEPWRCAVSYLNSLDYNPLEIINYIDKEEIEAVIQALKSGINCFLSSSIGRLFDCVASLIGIRNYISYDGQAAIELENIINENINECYLYDIRENEKVLQIEYKRIIEGVLKDIKDGESHSNISAKFHNSLIYATCDLLYILRQRENINKVVLSGGVFENEYLLKNIYKKLTEKGFEVFYNKKVPTNDGGLSFGQLYIASALLKEN</sequence>
<dbReference type="GO" id="GO:0016743">
    <property type="term" value="F:carboxyl- or carbamoyltransferase activity"/>
    <property type="evidence" value="ECO:0007669"/>
    <property type="project" value="InterPro"/>
</dbReference>
<dbReference type="SUPFAM" id="SSF54975">
    <property type="entry name" value="Acylphosphatase/BLUF domain-like"/>
    <property type="match status" value="1"/>
</dbReference>
<dbReference type="PIRSF" id="PIRSF006256">
    <property type="entry name" value="CMPcnvr_hdrg_mat"/>
    <property type="match status" value="1"/>
</dbReference>
<evidence type="ECO:0000259" key="11">
    <source>
        <dbReference type="PROSITE" id="PS51163"/>
    </source>
</evidence>
<reference evidence="12" key="1">
    <citation type="submission" date="2019-08" db="EMBL/GenBank/DDBJ databases">
        <authorList>
            <person name="Kucharzyk K."/>
            <person name="Murdoch R.W."/>
            <person name="Higgins S."/>
            <person name="Loffler F."/>
        </authorList>
    </citation>
    <scope>NUCLEOTIDE SEQUENCE</scope>
</reference>
<dbReference type="InterPro" id="IPR043129">
    <property type="entry name" value="ATPase_NBD"/>
</dbReference>
<dbReference type="FunFam" id="3.30.420.40:FF:000124">
    <property type="entry name" value="Carbamoyltransferase HypF"/>
    <property type="match status" value="1"/>
</dbReference>
<dbReference type="InterPro" id="IPR041440">
    <property type="entry name" value="HypF_C"/>
</dbReference>
<dbReference type="GO" id="GO:0003725">
    <property type="term" value="F:double-stranded RNA binding"/>
    <property type="evidence" value="ECO:0007669"/>
    <property type="project" value="InterPro"/>
</dbReference>
<dbReference type="InterPro" id="IPR011125">
    <property type="entry name" value="Znf_HypF"/>
</dbReference>
<dbReference type="InterPro" id="IPR036046">
    <property type="entry name" value="Acylphosphatase-like_dom_sf"/>
</dbReference>
<dbReference type="Gene3D" id="3.30.420.40">
    <property type="match status" value="1"/>
</dbReference>
<feature type="domain" description="YrdC-like" evidence="11">
    <location>
        <begin position="226"/>
        <end position="411"/>
    </location>
</feature>
<comment type="similarity">
    <text evidence="2">Belongs to the carbamoyltransferase HypF family.</text>
</comment>
<comment type="caution">
    <text evidence="12">The sequence shown here is derived from an EMBL/GenBank/DDBJ whole genome shotgun (WGS) entry which is preliminary data.</text>
</comment>
<dbReference type="PANTHER" id="PTHR42959:SF1">
    <property type="entry name" value="CARBAMOYLTRANSFERASE HYPF"/>
    <property type="match status" value="1"/>
</dbReference>
<evidence type="ECO:0000256" key="2">
    <source>
        <dbReference type="ARBA" id="ARBA00008097"/>
    </source>
</evidence>
<keyword evidence="4" id="KW-0479">Metal-binding</keyword>
<dbReference type="GO" id="GO:0016874">
    <property type="term" value="F:ligase activity"/>
    <property type="evidence" value="ECO:0007669"/>
    <property type="project" value="UniProtKB-KW"/>
</dbReference>
<evidence type="ECO:0000256" key="3">
    <source>
        <dbReference type="ARBA" id="ARBA00022598"/>
    </source>
</evidence>
<protein>
    <recommendedName>
        <fullName evidence="8">Carbamoyl phosphate-converting enzyme HypF</fullName>
    </recommendedName>
    <alternativeName>
        <fullName evidence="9">[NiFe]-hydrogenase maturation factor HypF</fullName>
    </alternativeName>
</protein>
<comment type="pathway">
    <text evidence="1">Protein modification; [NiFe] hydrogenase maturation.</text>
</comment>
<organism evidence="12">
    <name type="scientific">bioreactor metagenome</name>
    <dbReference type="NCBI Taxonomy" id="1076179"/>
    <lineage>
        <taxon>unclassified sequences</taxon>
        <taxon>metagenomes</taxon>
        <taxon>ecological metagenomes</taxon>
    </lineage>
</organism>
<evidence type="ECO:0000256" key="8">
    <source>
        <dbReference type="ARBA" id="ARBA00075001"/>
    </source>
</evidence>
<dbReference type="Gene3D" id="3.30.420.360">
    <property type="match status" value="1"/>
</dbReference>
<comment type="catalytic activity">
    <reaction evidence="7">
        <text>C-terminal L-cysteinyl-[HypE protein] + carbamoyl phosphate + ATP + H2O = C-terminal S-carboxamide-L-cysteinyl-[HypE protein] + AMP + phosphate + diphosphate + H(+)</text>
        <dbReference type="Rhea" id="RHEA:55636"/>
        <dbReference type="Rhea" id="RHEA-COMP:14247"/>
        <dbReference type="Rhea" id="RHEA-COMP:14392"/>
        <dbReference type="ChEBI" id="CHEBI:15377"/>
        <dbReference type="ChEBI" id="CHEBI:15378"/>
        <dbReference type="ChEBI" id="CHEBI:30616"/>
        <dbReference type="ChEBI" id="CHEBI:33019"/>
        <dbReference type="ChEBI" id="CHEBI:43474"/>
        <dbReference type="ChEBI" id="CHEBI:58228"/>
        <dbReference type="ChEBI" id="CHEBI:76913"/>
        <dbReference type="ChEBI" id="CHEBI:139126"/>
        <dbReference type="ChEBI" id="CHEBI:456215"/>
    </reaction>
</comment>
<evidence type="ECO:0000256" key="9">
    <source>
        <dbReference type="ARBA" id="ARBA00078219"/>
    </source>
</evidence>
<keyword evidence="3 12" id="KW-0436">Ligase</keyword>
<dbReference type="Pfam" id="PF01300">
    <property type="entry name" value="Sua5_yciO_yrdC"/>
    <property type="match status" value="1"/>
</dbReference>
<evidence type="ECO:0000313" key="12">
    <source>
        <dbReference type="EMBL" id="MPL95474.1"/>
    </source>
</evidence>
<dbReference type="Pfam" id="PF17788">
    <property type="entry name" value="HypF_C"/>
    <property type="match status" value="1"/>
</dbReference>
<dbReference type="InterPro" id="IPR006070">
    <property type="entry name" value="Sua5-like_dom"/>
</dbReference>
<dbReference type="SUPFAM" id="SSF53067">
    <property type="entry name" value="Actin-like ATPase domain"/>
    <property type="match status" value="1"/>
</dbReference>
<dbReference type="NCBIfam" id="TIGR00143">
    <property type="entry name" value="hypF"/>
    <property type="match status" value="1"/>
</dbReference>
<dbReference type="GO" id="GO:0008270">
    <property type="term" value="F:zinc ion binding"/>
    <property type="evidence" value="ECO:0007669"/>
    <property type="project" value="UniProtKB-KW"/>
</dbReference>
<dbReference type="InterPro" id="IPR055128">
    <property type="entry name" value="HypF_C_2"/>
</dbReference>
<evidence type="ECO:0000256" key="1">
    <source>
        <dbReference type="ARBA" id="ARBA00004711"/>
    </source>
</evidence>
<dbReference type="PROSITE" id="PS00150">
    <property type="entry name" value="ACYLPHOSPHATASE_1"/>
    <property type="match status" value="1"/>
</dbReference>
<name>A0A644VVK4_9ZZZZ</name>
<dbReference type="Pfam" id="PF07503">
    <property type="entry name" value="zf-HYPF"/>
    <property type="match status" value="2"/>
</dbReference>
<dbReference type="InterPro" id="IPR051060">
    <property type="entry name" value="Carbamoyltrans_HypF-like"/>
</dbReference>
<keyword evidence="12" id="KW-0808">Transferase</keyword>
<dbReference type="Gene3D" id="3.90.870.50">
    <property type="match status" value="1"/>
</dbReference>
<proteinExistence type="inferred from homology"/>
<dbReference type="SUPFAM" id="SSF55821">
    <property type="entry name" value="YrdC/RibB"/>
    <property type="match status" value="1"/>
</dbReference>
<keyword evidence="6" id="KW-0862">Zinc</keyword>
<keyword evidence="5" id="KW-0863">Zinc-finger</keyword>
<evidence type="ECO:0000256" key="7">
    <source>
        <dbReference type="ARBA" id="ARBA00048220"/>
    </source>
</evidence>
<dbReference type="EMBL" id="VSSQ01000468">
    <property type="protein sequence ID" value="MPL95474.1"/>
    <property type="molecule type" value="Genomic_DNA"/>
</dbReference>
<dbReference type="GO" id="GO:0051604">
    <property type="term" value="P:protein maturation"/>
    <property type="evidence" value="ECO:0007669"/>
    <property type="project" value="TreeGrafter"/>
</dbReference>
<dbReference type="Pfam" id="PF00708">
    <property type="entry name" value="Acylphosphatase"/>
    <property type="match status" value="1"/>
</dbReference>
<dbReference type="InterPro" id="IPR001792">
    <property type="entry name" value="Acylphosphatase-like_dom"/>
</dbReference>
<dbReference type="InterPro" id="IPR017968">
    <property type="entry name" value="Acylphosphatase_CS"/>
</dbReference>
<dbReference type="UniPathway" id="UPA00335"/>